<comment type="function">
    <text evidence="3">Binds double-stranded RNA.</text>
</comment>
<evidence type="ECO:0000259" key="6">
    <source>
        <dbReference type="PROSITE" id="PS50137"/>
    </source>
</evidence>
<dbReference type="SUPFAM" id="SSF54768">
    <property type="entry name" value="dsRNA-binding domain-like"/>
    <property type="match status" value="2"/>
</dbReference>
<evidence type="ECO:0000313" key="7">
    <source>
        <dbReference type="EMBL" id="JAD94401.1"/>
    </source>
</evidence>
<feature type="domain" description="DRBM" evidence="6">
    <location>
        <begin position="121"/>
        <end position="188"/>
    </location>
</feature>
<feature type="region of interest" description="Disordered" evidence="5">
    <location>
        <begin position="1"/>
        <end position="27"/>
    </location>
</feature>
<evidence type="ECO:0000256" key="1">
    <source>
        <dbReference type="ARBA" id="ARBA00022737"/>
    </source>
</evidence>
<dbReference type="EMBL" id="GBRH01203494">
    <property type="protein sequence ID" value="JAD94401.1"/>
    <property type="molecule type" value="Transcribed_RNA"/>
</dbReference>
<proteinExistence type="predicted"/>
<organism evidence="7">
    <name type="scientific">Arundo donax</name>
    <name type="common">Giant reed</name>
    <name type="synonym">Donax arundinaceus</name>
    <dbReference type="NCBI Taxonomy" id="35708"/>
    <lineage>
        <taxon>Eukaryota</taxon>
        <taxon>Viridiplantae</taxon>
        <taxon>Streptophyta</taxon>
        <taxon>Embryophyta</taxon>
        <taxon>Tracheophyta</taxon>
        <taxon>Spermatophyta</taxon>
        <taxon>Magnoliopsida</taxon>
        <taxon>Liliopsida</taxon>
        <taxon>Poales</taxon>
        <taxon>Poaceae</taxon>
        <taxon>PACMAD clade</taxon>
        <taxon>Arundinoideae</taxon>
        <taxon>Arundineae</taxon>
        <taxon>Arundo</taxon>
    </lineage>
</organism>
<accession>A0A0A9E2X1</accession>
<protein>
    <recommendedName>
        <fullName evidence="6">DRBM domain-containing protein</fullName>
    </recommendedName>
</protein>
<dbReference type="PANTHER" id="PTHR46031">
    <property type="match status" value="1"/>
</dbReference>
<dbReference type="AlphaFoldDB" id="A0A0A9E2X1"/>
<feature type="compositionally biased region" description="Low complexity" evidence="5">
    <location>
        <begin position="1"/>
        <end position="18"/>
    </location>
</feature>
<sequence length="289" mass="31111">MAATSTATVAADAPSAAAPAPPAPPPAIPQQYLHKNHLQAFAQRAHKKLPIYNVEVEGEYHQPKFRCTVDVGGQLFSSSGSFNRRKEAEQDAARVAYKTLVKSKEGDIKEVLGLIDEDVVFCKSILHEFAVKTKTTCPSYSVIRLEKPMTLFVASVVFDGNTYTGEAAANMKDAKQKAARAVIKSILATENTCMMGIVRSKKNLFTAIKSSRNNKDTGAPIKFTRPVAYTAYGGQDHVASESQDESSSARAVQGHTIVPAVEPSAKTVTGSKKRKGRVEGPEVNEARGC</sequence>
<keyword evidence="1" id="KW-0677">Repeat</keyword>
<dbReference type="SMART" id="SM00358">
    <property type="entry name" value="DSRM"/>
    <property type="match status" value="2"/>
</dbReference>
<evidence type="ECO:0000256" key="2">
    <source>
        <dbReference type="ARBA" id="ARBA00022884"/>
    </source>
</evidence>
<dbReference type="Gene3D" id="3.30.160.20">
    <property type="match status" value="2"/>
</dbReference>
<dbReference type="Pfam" id="PF00035">
    <property type="entry name" value="dsrm"/>
    <property type="match status" value="2"/>
</dbReference>
<feature type="domain" description="DRBM" evidence="6">
    <location>
        <begin position="33"/>
        <end position="102"/>
    </location>
</feature>
<evidence type="ECO:0000256" key="3">
    <source>
        <dbReference type="ARBA" id="ARBA00037597"/>
    </source>
</evidence>
<dbReference type="PANTHER" id="PTHR46031:SF37">
    <property type="entry name" value="DRBM DOMAIN-CONTAINING PROTEIN"/>
    <property type="match status" value="1"/>
</dbReference>
<reference evidence="7" key="2">
    <citation type="journal article" date="2015" name="Data Brief">
        <title>Shoot transcriptome of the giant reed, Arundo donax.</title>
        <authorList>
            <person name="Barrero R.A."/>
            <person name="Guerrero F.D."/>
            <person name="Moolhuijzen P."/>
            <person name="Goolsby J.A."/>
            <person name="Tidwell J."/>
            <person name="Bellgard S.E."/>
            <person name="Bellgard M.I."/>
        </authorList>
    </citation>
    <scope>NUCLEOTIDE SEQUENCE</scope>
    <source>
        <tissue evidence="7">Shoot tissue taken approximately 20 cm above the soil surface</tissue>
    </source>
</reference>
<feature type="region of interest" description="Disordered" evidence="5">
    <location>
        <begin position="241"/>
        <end position="289"/>
    </location>
</feature>
<evidence type="ECO:0000256" key="4">
    <source>
        <dbReference type="PROSITE-ProRule" id="PRU00266"/>
    </source>
</evidence>
<reference evidence="7" key="1">
    <citation type="submission" date="2014-09" db="EMBL/GenBank/DDBJ databases">
        <authorList>
            <person name="Magalhaes I.L.F."/>
            <person name="Oliveira U."/>
            <person name="Santos F.R."/>
            <person name="Vidigal T.H.D.A."/>
            <person name="Brescovit A.D."/>
            <person name="Santos A.J."/>
        </authorList>
    </citation>
    <scope>NUCLEOTIDE SEQUENCE</scope>
    <source>
        <tissue evidence="7">Shoot tissue taken approximately 20 cm above the soil surface</tissue>
    </source>
</reference>
<dbReference type="InterPro" id="IPR014720">
    <property type="entry name" value="dsRBD_dom"/>
</dbReference>
<dbReference type="PROSITE" id="PS50137">
    <property type="entry name" value="DS_RBD"/>
    <property type="match status" value="2"/>
</dbReference>
<evidence type="ECO:0000256" key="5">
    <source>
        <dbReference type="SAM" id="MobiDB-lite"/>
    </source>
</evidence>
<keyword evidence="2 4" id="KW-0694">RNA-binding</keyword>
<feature type="compositionally biased region" description="Basic and acidic residues" evidence="5">
    <location>
        <begin position="277"/>
        <end position="289"/>
    </location>
</feature>
<name>A0A0A9E2X1_ARUDO</name>
<dbReference type="GO" id="GO:0003723">
    <property type="term" value="F:RNA binding"/>
    <property type="evidence" value="ECO:0007669"/>
    <property type="project" value="UniProtKB-UniRule"/>
</dbReference>